<dbReference type="InterPro" id="IPR017907">
    <property type="entry name" value="Znf_RING_CS"/>
</dbReference>
<dbReference type="OrthoDB" id="1935339at2759"/>
<dbReference type="PANTHER" id="PTHR47048:SF1">
    <property type="entry name" value="PROTEIN SCAF11"/>
    <property type="match status" value="1"/>
</dbReference>
<feature type="region of interest" description="Disordered" evidence="5">
    <location>
        <begin position="272"/>
        <end position="515"/>
    </location>
</feature>
<feature type="compositionally biased region" description="Basic residues" evidence="5">
    <location>
        <begin position="758"/>
        <end position="779"/>
    </location>
</feature>
<feature type="domain" description="RING-type" evidence="6">
    <location>
        <begin position="26"/>
        <end position="67"/>
    </location>
</feature>
<keyword evidence="8" id="KW-1185">Reference proteome</keyword>
<keyword evidence="3" id="KW-0862">Zinc</keyword>
<dbReference type="GO" id="GO:0008270">
    <property type="term" value="F:zinc ion binding"/>
    <property type="evidence" value="ECO:0007669"/>
    <property type="project" value="UniProtKB-KW"/>
</dbReference>
<feature type="compositionally biased region" description="Low complexity" evidence="5">
    <location>
        <begin position="308"/>
        <end position="322"/>
    </location>
</feature>
<evidence type="ECO:0000256" key="5">
    <source>
        <dbReference type="SAM" id="MobiDB-lite"/>
    </source>
</evidence>
<dbReference type="InterPro" id="IPR057031">
    <property type="entry name" value="SFR19-like_C"/>
</dbReference>
<organism evidence="7 8">
    <name type="scientific">Megalops atlanticus</name>
    <name type="common">Tarpon</name>
    <name type="synonym">Clupea gigantea</name>
    <dbReference type="NCBI Taxonomy" id="7932"/>
    <lineage>
        <taxon>Eukaryota</taxon>
        <taxon>Metazoa</taxon>
        <taxon>Chordata</taxon>
        <taxon>Craniata</taxon>
        <taxon>Vertebrata</taxon>
        <taxon>Euteleostomi</taxon>
        <taxon>Actinopterygii</taxon>
        <taxon>Neopterygii</taxon>
        <taxon>Teleostei</taxon>
        <taxon>Elopiformes</taxon>
        <taxon>Megalopidae</taxon>
        <taxon>Megalops</taxon>
    </lineage>
</organism>
<name>A0A9D3PET0_MEGAT</name>
<gene>
    <name evidence="7" type="ORF">MATL_G00251270</name>
</gene>
<feature type="compositionally biased region" description="Acidic residues" evidence="5">
    <location>
        <begin position="370"/>
        <end position="379"/>
    </location>
</feature>
<dbReference type="GO" id="GO:0000245">
    <property type="term" value="P:spliceosomal complex assembly"/>
    <property type="evidence" value="ECO:0007669"/>
    <property type="project" value="TreeGrafter"/>
</dbReference>
<evidence type="ECO:0000256" key="2">
    <source>
        <dbReference type="ARBA" id="ARBA00022771"/>
    </source>
</evidence>
<keyword evidence="1" id="KW-0479">Metal-binding</keyword>
<evidence type="ECO:0000256" key="3">
    <source>
        <dbReference type="ARBA" id="ARBA00022833"/>
    </source>
</evidence>
<dbReference type="EMBL" id="JAFDVH010000023">
    <property type="protein sequence ID" value="KAG7456344.1"/>
    <property type="molecule type" value="Genomic_DNA"/>
</dbReference>
<feature type="compositionally biased region" description="Polar residues" evidence="5">
    <location>
        <begin position="445"/>
        <end position="454"/>
    </location>
</feature>
<feature type="region of interest" description="Disordered" evidence="5">
    <location>
        <begin position="970"/>
        <end position="1014"/>
    </location>
</feature>
<comment type="caution">
    <text evidence="7">The sequence shown here is derived from an EMBL/GenBank/DDBJ whole genome shotgun (WGS) entry which is preliminary data.</text>
</comment>
<feature type="region of interest" description="Disordered" evidence="5">
    <location>
        <begin position="533"/>
        <end position="958"/>
    </location>
</feature>
<accession>A0A9D3PET0</accession>
<feature type="compositionally biased region" description="Polar residues" evidence="5">
    <location>
        <begin position="396"/>
        <end position="413"/>
    </location>
</feature>
<evidence type="ECO:0000313" key="8">
    <source>
        <dbReference type="Proteomes" id="UP001046870"/>
    </source>
</evidence>
<dbReference type="Gene3D" id="3.30.40.10">
    <property type="entry name" value="Zinc/RING finger domain, C3HC4 (zinc finger)"/>
    <property type="match status" value="1"/>
</dbReference>
<proteinExistence type="predicted"/>
<dbReference type="SMART" id="SM00184">
    <property type="entry name" value="RING"/>
    <property type="match status" value="1"/>
</dbReference>
<feature type="region of interest" description="Disordered" evidence="5">
    <location>
        <begin position="1104"/>
        <end position="1127"/>
    </location>
</feature>
<dbReference type="SUPFAM" id="SSF57850">
    <property type="entry name" value="RING/U-box"/>
    <property type="match status" value="1"/>
</dbReference>
<feature type="compositionally biased region" description="Polar residues" evidence="5">
    <location>
        <begin position="1001"/>
        <end position="1014"/>
    </location>
</feature>
<evidence type="ECO:0000256" key="1">
    <source>
        <dbReference type="ARBA" id="ARBA00022723"/>
    </source>
</evidence>
<dbReference type="AlphaFoldDB" id="A0A9D3PET0"/>
<dbReference type="GO" id="GO:0003723">
    <property type="term" value="F:RNA binding"/>
    <property type="evidence" value="ECO:0007669"/>
    <property type="project" value="TreeGrafter"/>
</dbReference>
<dbReference type="Pfam" id="PF13639">
    <property type="entry name" value="zf-RING_2"/>
    <property type="match status" value="1"/>
</dbReference>
<keyword evidence="2 4" id="KW-0863">Zinc-finger</keyword>
<dbReference type="Pfam" id="PF23030">
    <property type="entry name" value="SCAF11-like_C"/>
    <property type="match status" value="1"/>
</dbReference>
<dbReference type="PROSITE" id="PS00518">
    <property type="entry name" value="ZF_RING_1"/>
    <property type="match status" value="1"/>
</dbReference>
<protein>
    <recommendedName>
        <fullName evidence="6">RING-type domain-containing protein</fullName>
    </recommendedName>
</protein>
<feature type="compositionally biased region" description="Basic and acidic residues" evidence="5">
    <location>
        <begin position="922"/>
        <end position="938"/>
    </location>
</feature>
<dbReference type="InterPro" id="IPR001841">
    <property type="entry name" value="Znf_RING"/>
</dbReference>
<sequence>MTSENGTGESGDGDAQGTPAPEPVRCPICLTPPGARDPAVPESCSHVFCLHCILKWAQMVPSCPVDRKRFSVVYKLDTILGAVEIPVKHLASLVGLQICCHSEREETKGCISRRRAVEKTLEGNSHAKVKEDFVRKCKSRASKCNQESLDLRKKMGMGLCGPQILAPYTFCLDSAGETSAALTRCYAELLRVDIREPLVLQKQHRLELEEQPWLCVAAPMPASGLSLHPGSLSESLRSLSPQCTSAAGLHVGGFVFEVEDCIVSCARGGEKKTVRPSISKGSKNQTEDSAAKRSTCHSKAEDQPSPPSHHSSSDDSVTDSPTRQTPQLDLKVARGVNAKQVTKQRSPAKRRRQKASQEPYSSLEKFGAEELVEEEEGEEEKEKTDEDSGFHISGHKNANSQSGTSKQHTNQEASHIASPEHDTQQEVSCNIITDHNLLQEVRPPITSSDISQQECEGVEDWAKSKSDTSRGCDSEEMAVTQNKVPTFSPGGGHLKMPSYDEELQESPKVSPNREHTAAVELEEGAFSVGEEDLLSSGHQKLVEPERPSENTMSSSCDQLIVIDVDLMEATAEGAESQAQAEMEKPSQDSKPNTSAFSNGDRTESNGSVYDKFQNADSDVTILKWTPEMNHEESPSEDNTDLVSMECDSPSSEYQELGPEQEGGSTSAACMTLQTAPMDPAVVTVPLQDKTEVRPRRSRFHSPSTTWSPKRDSKREQHRSRSQDHNATPTSRRRSRTRSRERDNDRSRDRLRREGSWRNRSRDRRSRRRSRSRSRSRNRMFCRVSPPERTEPGRQSPHRRDRRVNDACRNNWGNGQSKSDDQDRPSGAFSKDVDDSDKRGPAAERSRGQNLDGMKEKCDLEGGGCSTGIASTSRWEESRGGWNSESGLDVGWGRGGPRDEPQQNRWQARNSLSGIANSSGNEPHSKFNESQSDRRRPEAELPEVPVDRSGWSSASSRAVRRTLPADVQSYYSRRGRNSAGPGFGWNRQDEEVPAQDVPRSEPQATPRSEGSQLVPSVPQQPMAVLHFHMGAHAPPMSLQPPHFGMPPQVPVPVHPAMPLFQGLPPPPTPPPPLQQVDGRPARQAVSSIPGQGGNQFTAPPLASYTKVPGSAGHPAAPLPSSTTQHGAADKLSVSKDFTKVEACADSSKKEKKLQIQEKAIQEVKTAIKPFYQNKEITKDEYKEIVRKAVEKVCHSKSGEVNSGKVANLVKAYVEKYKHARRNKSDVLSKC</sequence>
<evidence type="ECO:0000256" key="4">
    <source>
        <dbReference type="PROSITE-ProRule" id="PRU00175"/>
    </source>
</evidence>
<feature type="compositionally biased region" description="Basic and acidic residues" evidence="5">
    <location>
        <begin position="830"/>
        <end position="859"/>
    </location>
</feature>
<dbReference type="PROSITE" id="PS50089">
    <property type="entry name" value="ZF_RING_2"/>
    <property type="match status" value="1"/>
</dbReference>
<dbReference type="InterPro" id="IPR013083">
    <property type="entry name" value="Znf_RING/FYVE/PHD"/>
</dbReference>
<feature type="compositionally biased region" description="Polar residues" evidence="5">
    <location>
        <begin position="588"/>
        <end position="607"/>
    </location>
</feature>
<feature type="compositionally biased region" description="Polar residues" evidence="5">
    <location>
        <begin position="902"/>
        <end position="921"/>
    </location>
</feature>
<feature type="compositionally biased region" description="Basic and acidic residues" evidence="5">
    <location>
        <begin position="737"/>
        <end position="756"/>
    </location>
</feature>
<dbReference type="Proteomes" id="UP001046870">
    <property type="component" value="Chromosome 23"/>
</dbReference>
<feature type="compositionally biased region" description="Basic and acidic residues" evidence="5">
    <location>
        <begin position="708"/>
        <end position="723"/>
    </location>
</feature>
<evidence type="ECO:0000259" key="6">
    <source>
        <dbReference type="PROSITE" id="PS50089"/>
    </source>
</evidence>
<reference evidence="7" key="1">
    <citation type="submission" date="2021-01" db="EMBL/GenBank/DDBJ databases">
        <authorList>
            <person name="Zahm M."/>
            <person name="Roques C."/>
            <person name="Cabau C."/>
            <person name="Klopp C."/>
            <person name="Donnadieu C."/>
            <person name="Jouanno E."/>
            <person name="Lampietro C."/>
            <person name="Louis A."/>
            <person name="Herpin A."/>
            <person name="Echchiki A."/>
            <person name="Berthelot C."/>
            <person name="Parey E."/>
            <person name="Roest-Crollius H."/>
            <person name="Braasch I."/>
            <person name="Postlethwait J."/>
            <person name="Bobe J."/>
            <person name="Montfort J."/>
            <person name="Bouchez O."/>
            <person name="Begum T."/>
            <person name="Mejri S."/>
            <person name="Adams A."/>
            <person name="Chen W.-J."/>
            <person name="Guiguen Y."/>
        </authorList>
    </citation>
    <scope>NUCLEOTIDE SEQUENCE</scope>
    <source>
        <strain evidence="7">YG-15Mar2019-1</strain>
        <tissue evidence="7">Brain</tissue>
    </source>
</reference>
<feature type="compositionally biased region" description="Basic and acidic residues" evidence="5">
    <location>
        <begin position="380"/>
        <end position="389"/>
    </location>
</feature>
<dbReference type="PANTHER" id="PTHR47048">
    <property type="entry name" value="PROTEIN SCAF11"/>
    <property type="match status" value="1"/>
</dbReference>
<feature type="compositionally biased region" description="Basic and acidic residues" evidence="5">
    <location>
        <begin position="460"/>
        <end position="473"/>
    </location>
</feature>
<feature type="compositionally biased region" description="Polar residues" evidence="5">
    <location>
        <begin position="662"/>
        <end position="674"/>
    </location>
</feature>
<evidence type="ECO:0000313" key="7">
    <source>
        <dbReference type="EMBL" id="KAG7456344.1"/>
    </source>
</evidence>